<dbReference type="EMBL" id="KY305455">
    <property type="protein sequence ID" value="AQS80472.1"/>
    <property type="molecule type" value="mRNA"/>
</dbReference>
<dbReference type="EMBL" id="OU963864">
    <property type="protein sequence ID" value="CAH0387233.1"/>
    <property type="molecule type" value="Genomic_DNA"/>
</dbReference>
<dbReference type="KEGG" id="btab:109030655"/>
<proteinExistence type="evidence at transcript level"/>
<gene>
    <name evidence="2" type="primary">CSP12</name>
    <name evidence="3" type="ORF">BEMITA_LOCUS6273</name>
</gene>
<dbReference type="PANTHER" id="PTHR11257">
    <property type="entry name" value="CHEMOSENSORY PROTEIN-RELATED"/>
    <property type="match status" value="1"/>
</dbReference>
<keyword evidence="1" id="KW-0732">Signal</keyword>
<organism evidence="2">
    <name type="scientific">Bemisia tabaci</name>
    <name type="common">Sweetpotato whitefly</name>
    <name type="synonym">Aleurodes tabaci</name>
    <dbReference type="NCBI Taxonomy" id="7038"/>
    <lineage>
        <taxon>Eukaryota</taxon>
        <taxon>Metazoa</taxon>
        <taxon>Ecdysozoa</taxon>
        <taxon>Arthropoda</taxon>
        <taxon>Hexapoda</taxon>
        <taxon>Insecta</taxon>
        <taxon>Pterygota</taxon>
        <taxon>Neoptera</taxon>
        <taxon>Paraneoptera</taxon>
        <taxon>Hemiptera</taxon>
        <taxon>Sternorrhyncha</taxon>
        <taxon>Aleyrodoidea</taxon>
        <taxon>Aleyrodidae</taxon>
        <taxon>Aleyrodinae</taxon>
        <taxon>Bemisia</taxon>
    </lineage>
</organism>
<dbReference type="SMR" id="A0A1S6JPX9"/>
<dbReference type="GeneID" id="109030655"/>
<name>A0A1S6JPX9_BEMTA</name>
<dbReference type="PANTHER" id="PTHR11257:SF13">
    <property type="entry name" value="GEO07322P1"/>
    <property type="match status" value="1"/>
</dbReference>
<evidence type="ECO:0000313" key="3">
    <source>
        <dbReference type="EMBL" id="CAH0387233.1"/>
    </source>
</evidence>
<dbReference type="InterPro" id="IPR005055">
    <property type="entry name" value="A10/PebIII"/>
</dbReference>
<dbReference type="AlphaFoldDB" id="A0A1S6JPX9"/>
<feature type="chain" id="PRO_5040574458" evidence="1">
    <location>
        <begin position="17"/>
        <end position="151"/>
    </location>
</feature>
<feature type="signal peptide" evidence="1">
    <location>
        <begin position="1"/>
        <end position="16"/>
    </location>
</feature>
<feature type="non-terminal residue" evidence="2">
    <location>
        <position position="151"/>
    </location>
</feature>
<evidence type="ECO:0000313" key="2">
    <source>
        <dbReference type="EMBL" id="AQS80472.1"/>
    </source>
</evidence>
<dbReference type="Proteomes" id="UP001152759">
    <property type="component" value="Chromosome 3"/>
</dbReference>
<dbReference type="Gene3D" id="1.10.2080.10">
    <property type="entry name" value="Insect odorant-binding protein A10/Ejaculatory bulb-specific protein 3"/>
    <property type="match status" value="1"/>
</dbReference>
<feature type="non-terminal residue" evidence="2">
    <location>
        <position position="1"/>
    </location>
</feature>
<reference evidence="3" key="2">
    <citation type="submission" date="2021-12" db="EMBL/GenBank/DDBJ databases">
        <authorList>
            <person name="King R."/>
        </authorList>
    </citation>
    <scope>NUCLEOTIDE SEQUENCE</scope>
</reference>
<dbReference type="Pfam" id="PF03392">
    <property type="entry name" value="OS-D"/>
    <property type="match status" value="1"/>
</dbReference>
<dbReference type="InterPro" id="IPR036682">
    <property type="entry name" value="OS_D_A10/PebIII_sf"/>
</dbReference>
<sequence length="151" mass="17181">MFRLLLVTSLVLLVTGLPQKGPASTPRKQSVEEALGKKPEELPKTMKEALKRMEAVDVEKVLNNDRILTNYLKCFLNKGPCTSEAKNVKKFIALLVESRCVECDPKQRKIIKKSMQVVKTKKPKEYQELIKLYDPKGTQIAELEKFFASSK</sequence>
<evidence type="ECO:0000256" key="1">
    <source>
        <dbReference type="SAM" id="SignalP"/>
    </source>
</evidence>
<keyword evidence="4" id="KW-1185">Reference proteome</keyword>
<accession>A0A1S6JPX9</accession>
<protein>
    <submittedName>
        <fullName evidence="2">Chemosensory protein 12</fullName>
    </submittedName>
</protein>
<dbReference type="SUPFAM" id="SSF100910">
    <property type="entry name" value="Chemosensory protein Csp2"/>
    <property type="match status" value="1"/>
</dbReference>
<reference evidence="2" key="1">
    <citation type="journal article" date="2017" name="PLoS ONE">
        <title>Identification and expression profile analysis of odorant binding protein and chemosensory protein genes in Bemisia tabaci MED by head transcriptome.</title>
        <authorList>
            <person name="Wang R."/>
            <person name="Li F."/>
            <person name="Zhang W."/>
            <person name="Zhang X."/>
            <person name="Qu C."/>
            <person name="Tetreau G."/>
            <person name="Sun L."/>
            <person name="Luo C."/>
            <person name="Zhou J."/>
        </authorList>
    </citation>
    <scope>NUCLEOTIDE SEQUENCE</scope>
</reference>
<evidence type="ECO:0000313" key="4">
    <source>
        <dbReference type="Proteomes" id="UP001152759"/>
    </source>
</evidence>